<dbReference type="Pfam" id="PF10210">
    <property type="entry name" value="MRP-S32"/>
    <property type="match status" value="1"/>
</dbReference>
<evidence type="ECO:0000313" key="10">
    <source>
        <dbReference type="Proteomes" id="UP001283361"/>
    </source>
</evidence>
<evidence type="ECO:0000256" key="2">
    <source>
        <dbReference type="ARBA" id="ARBA00005556"/>
    </source>
</evidence>
<dbReference type="PANTHER" id="PTHR13450:SF4">
    <property type="entry name" value="LARGE RIBOSOMAL SUBUNIT PROTEIN ML42"/>
    <property type="match status" value="1"/>
</dbReference>
<evidence type="ECO:0000256" key="4">
    <source>
        <dbReference type="ARBA" id="ARBA00022980"/>
    </source>
</evidence>
<keyword evidence="6" id="KW-0687">Ribonucleoprotein</keyword>
<keyword evidence="3" id="KW-0809">Transit peptide</keyword>
<evidence type="ECO:0000256" key="3">
    <source>
        <dbReference type="ARBA" id="ARBA00022946"/>
    </source>
</evidence>
<evidence type="ECO:0000256" key="6">
    <source>
        <dbReference type="ARBA" id="ARBA00023274"/>
    </source>
</evidence>
<evidence type="ECO:0000256" key="7">
    <source>
        <dbReference type="ARBA" id="ARBA00035189"/>
    </source>
</evidence>
<evidence type="ECO:0000313" key="9">
    <source>
        <dbReference type="EMBL" id="KAK3734436.1"/>
    </source>
</evidence>
<reference evidence="9" key="1">
    <citation type="journal article" date="2023" name="G3 (Bethesda)">
        <title>A reference genome for the long-term kleptoplast-retaining sea slug Elysia crispata morphotype clarki.</title>
        <authorList>
            <person name="Eastman K.E."/>
            <person name="Pendleton A.L."/>
            <person name="Shaikh M.A."/>
            <person name="Suttiyut T."/>
            <person name="Ogas R."/>
            <person name="Tomko P."/>
            <person name="Gavelis G."/>
            <person name="Widhalm J.R."/>
            <person name="Wisecaver J.H."/>
        </authorList>
    </citation>
    <scope>NUCLEOTIDE SEQUENCE</scope>
    <source>
        <strain evidence="9">ECLA1</strain>
    </source>
</reference>
<feature type="region of interest" description="Disordered" evidence="8">
    <location>
        <begin position="126"/>
        <end position="149"/>
    </location>
</feature>
<keyword evidence="4" id="KW-0689">Ribosomal protein</keyword>
<accession>A0AAE1CT72</accession>
<name>A0AAE1CT72_9GAST</name>
<dbReference type="PANTHER" id="PTHR13450">
    <property type="entry name" value="MITOCHONDRIAL 39S RIBOSOMAL PROTEIN L42"/>
    <property type="match status" value="1"/>
</dbReference>
<comment type="subcellular location">
    <subcellularLocation>
        <location evidence="1">Mitochondrion</location>
    </subcellularLocation>
</comment>
<gene>
    <name evidence="9" type="ORF">RRG08_029111</name>
</gene>
<protein>
    <recommendedName>
        <fullName evidence="7">Large ribosomal subunit protein mL42</fullName>
    </recommendedName>
</protein>
<comment type="similarity">
    <text evidence="2">Belongs to the mitochondrion-specific ribosomal protein mL42 family.</text>
</comment>
<evidence type="ECO:0000256" key="5">
    <source>
        <dbReference type="ARBA" id="ARBA00023128"/>
    </source>
</evidence>
<dbReference type="InterPro" id="IPR019346">
    <property type="entry name" value="Ribosomal_mL42"/>
</dbReference>
<proteinExistence type="inferred from homology"/>
<dbReference type="AlphaFoldDB" id="A0AAE1CT72"/>
<feature type="compositionally biased region" description="Basic and acidic residues" evidence="8">
    <location>
        <begin position="134"/>
        <end position="149"/>
    </location>
</feature>
<sequence length="149" mass="17410">MAAPLNVWRVCSRFVPHALWSEPAVVFTSETHVRSKRSFSITCSNNKSKPPDVCLSPDKAMIMCWHPEPEFPYEHSQPLPRDKSQLEEGDSVLKIQYLVDEKLKNRPEGPTVNELSELFYTNREDFKRRPRHEKKTEQVKYVPKDRDGL</sequence>
<evidence type="ECO:0000256" key="1">
    <source>
        <dbReference type="ARBA" id="ARBA00004173"/>
    </source>
</evidence>
<dbReference type="GO" id="GO:0005762">
    <property type="term" value="C:mitochondrial large ribosomal subunit"/>
    <property type="evidence" value="ECO:0007669"/>
    <property type="project" value="TreeGrafter"/>
</dbReference>
<organism evidence="9 10">
    <name type="scientific">Elysia crispata</name>
    <name type="common">lettuce slug</name>
    <dbReference type="NCBI Taxonomy" id="231223"/>
    <lineage>
        <taxon>Eukaryota</taxon>
        <taxon>Metazoa</taxon>
        <taxon>Spiralia</taxon>
        <taxon>Lophotrochozoa</taxon>
        <taxon>Mollusca</taxon>
        <taxon>Gastropoda</taxon>
        <taxon>Heterobranchia</taxon>
        <taxon>Euthyneura</taxon>
        <taxon>Panpulmonata</taxon>
        <taxon>Sacoglossa</taxon>
        <taxon>Placobranchoidea</taxon>
        <taxon>Plakobranchidae</taxon>
        <taxon>Elysia</taxon>
    </lineage>
</organism>
<keyword evidence="10" id="KW-1185">Reference proteome</keyword>
<comment type="caution">
    <text evidence="9">The sequence shown here is derived from an EMBL/GenBank/DDBJ whole genome shotgun (WGS) entry which is preliminary data.</text>
</comment>
<evidence type="ECO:0000256" key="8">
    <source>
        <dbReference type="SAM" id="MobiDB-lite"/>
    </source>
</evidence>
<dbReference type="Proteomes" id="UP001283361">
    <property type="component" value="Unassembled WGS sequence"/>
</dbReference>
<keyword evidence="5" id="KW-0496">Mitochondrion</keyword>
<dbReference type="EMBL" id="JAWDGP010006848">
    <property type="protein sequence ID" value="KAK3734436.1"/>
    <property type="molecule type" value="Genomic_DNA"/>
</dbReference>